<keyword evidence="3" id="KW-1003">Cell membrane</keyword>
<dbReference type="PRINTS" id="PR00952">
    <property type="entry name" value="TYPE3IMQPROT"/>
</dbReference>
<dbReference type="PANTHER" id="PTHR34040">
    <property type="entry name" value="FLAGELLAR BIOSYNTHETIC PROTEIN FLIQ"/>
    <property type="match status" value="1"/>
</dbReference>
<dbReference type="GO" id="GO:0009306">
    <property type="term" value="P:protein secretion"/>
    <property type="evidence" value="ECO:0007669"/>
    <property type="project" value="InterPro"/>
</dbReference>
<keyword evidence="8" id="KW-0969">Cilium</keyword>
<dbReference type="PIRSF" id="PIRSF004669">
    <property type="entry name" value="FliQ"/>
    <property type="match status" value="1"/>
</dbReference>
<sequence>MVEEAMAQSLREAIWVSMQVMGPPLVAVLVVGLAVSLVQALTQVQEATLAFLPKLVMGGALMLLLGPFTASVMQGWSSTLFDRMVALGGMP</sequence>
<keyword evidence="5 7" id="KW-1133">Transmembrane helix</keyword>
<evidence type="ECO:0000313" key="9">
    <source>
        <dbReference type="Proteomes" id="UP000199473"/>
    </source>
</evidence>
<reference evidence="8 9" key="1">
    <citation type="submission" date="2016-10" db="EMBL/GenBank/DDBJ databases">
        <authorList>
            <person name="de Groot N.N."/>
        </authorList>
    </citation>
    <scope>NUCLEOTIDE SEQUENCE [LARGE SCALE GENOMIC DNA]</scope>
    <source>
        <strain evidence="8 9">DSM 19981</strain>
    </source>
</reference>
<evidence type="ECO:0000313" key="8">
    <source>
        <dbReference type="EMBL" id="SFK79714.1"/>
    </source>
</evidence>
<dbReference type="Pfam" id="PF01313">
    <property type="entry name" value="Bac_export_3"/>
    <property type="match status" value="1"/>
</dbReference>
<organism evidence="8 9">
    <name type="scientific">Falsiroseomonas stagni DSM 19981</name>
    <dbReference type="NCBI Taxonomy" id="1123062"/>
    <lineage>
        <taxon>Bacteria</taxon>
        <taxon>Pseudomonadati</taxon>
        <taxon>Pseudomonadota</taxon>
        <taxon>Alphaproteobacteria</taxon>
        <taxon>Acetobacterales</taxon>
        <taxon>Roseomonadaceae</taxon>
        <taxon>Falsiroseomonas</taxon>
    </lineage>
</organism>
<dbReference type="PANTHER" id="PTHR34040:SF2">
    <property type="entry name" value="FLAGELLAR BIOSYNTHETIC PROTEIN FLIQ"/>
    <property type="match status" value="1"/>
</dbReference>
<evidence type="ECO:0000256" key="6">
    <source>
        <dbReference type="ARBA" id="ARBA00023136"/>
    </source>
</evidence>
<dbReference type="EMBL" id="FOSQ01000007">
    <property type="protein sequence ID" value="SFK79714.1"/>
    <property type="molecule type" value="Genomic_DNA"/>
</dbReference>
<keyword evidence="6 7" id="KW-0472">Membrane</keyword>
<name>A0A1I4CEU9_9PROT</name>
<dbReference type="AlphaFoldDB" id="A0A1I4CEU9"/>
<keyword evidence="8" id="KW-0282">Flagellum</keyword>
<keyword evidence="4 7" id="KW-0812">Transmembrane</keyword>
<feature type="transmembrane region" description="Helical" evidence="7">
    <location>
        <begin position="56"/>
        <end position="76"/>
    </location>
</feature>
<keyword evidence="8" id="KW-0966">Cell projection</keyword>
<evidence type="ECO:0000256" key="5">
    <source>
        <dbReference type="ARBA" id="ARBA00022989"/>
    </source>
</evidence>
<protein>
    <submittedName>
        <fullName evidence="8">Flagellar biosynthetic protein FliQ</fullName>
    </submittedName>
</protein>
<evidence type="ECO:0000256" key="2">
    <source>
        <dbReference type="ARBA" id="ARBA00006156"/>
    </source>
</evidence>
<keyword evidence="9" id="KW-1185">Reference proteome</keyword>
<evidence type="ECO:0000256" key="4">
    <source>
        <dbReference type="ARBA" id="ARBA00022692"/>
    </source>
</evidence>
<dbReference type="GO" id="GO:0005886">
    <property type="term" value="C:plasma membrane"/>
    <property type="evidence" value="ECO:0007669"/>
    <property type="project" value="UniProtKB-SubCell"/>
</dbReference>
<evidence type="ECO:0000256" key="1">
    <source>
        <dbReference type="ARBA" id="ARBA00004651"/>
    </source>
</evidence>
<evidence type="ECO:0000256" key="7">
    <source>
        <dbReference type="SAM" id="Phobius"/>
    </source>
</evidence>
<comment type="similarity">
    <text evidence="2">Belongs to the FliQ/MopD/SpaQ family.</text>
</comment>
<dbReference type="Proteomes" id="UP000199473">
    <property type="component" value="Unassembled WGS sequence"/>
</dbReference>
<dbReference type="STRING" id="1123062.SAMN02745775_107202"/>
<gene>
    <name evidence="8" type="ORF">SAMN02745775_107202</name>
</gene>
<dbReference type="RefSeq" id="WP_092961383.1">
    <property type="nucleotide sequence ID" value="NZ_FOSQ01000007.1"/>
</dbReference>
<evidence type="ECO:0000256" key="3">
    <source>
        <dbReference type="ARBA" id="ARBA00022475"/>
    </source>
</evidence>
<proteinExistence type="inferred from homology"/>
<accession>A0A1I4CEU9</accession>
<dbReference type="InterPro" id="IPR002191">
    <property type="entry name" value="Bac_export_3"/>
</dbReference>
<comment type="subcellular location">
    <subcellularLocation>
        <location evidence="1">Cell membrane</location>
        <topology evidence="1">Multi-pass membrane protein</topology>
    </subcellularLocation>
</comment>